<protein>
    <submittedName>
        <fullName evidence="1">Uncharacterized protein</fullName>
    </submittedName>
</protein>
<gene>
    <name evidence="1" type="ORF">AWR27_17605</name>
</gene>
<organism evidence="1 2">
    <name type="scientific">Spirosoma montaniterrae</name>
    <dbReference type="NCBI Taxonomy" id="1178516"/>
    <lineage>
        <taxon>Bacteria</taxon>
        <taxon>Pseudomonadati</taxon>
        <taxon>Bacteroidota</taxon>
        <taxon>Cytophagia</taxon>
        <taxon>Cytophagales</taxon>
        <taxon>Cytophagaceae</taxon>
        <taxon>Spirosoma</taxon>
    </lineage>
</organism>
<dbReference type="KEGG" id="smon:AWR27_17605"/>
<proteinExistence type="predicted"/>
<dbReference type="STRING" id="1178516.AWR27_17605"/>
<accession>A0A1P9X027</accession>
<name>A0A1P9X027_9BACT</name>
<sequence length="60" mass="6872">MLKPCPQNNTTAAVKPTINDFLEAKIQQYLQPLQDQLLQHIDKRLVRTFAAGRCVRIPLL</sequence>
<dbReference type="Proteomes" id="UP000187941">
    <property type="component" value="Chromosome"/>
</dbReference>
<evidence type="ECO:0000313" key="1">
    <source>
        <dbReference type="EMBL" id="AQG80980.1"/>
    </source>
</evidence>
<keyword evidence="2" id="KW-1185">Reference proteome</keyword>
<reference evidence="1 2" key="1">
    <citation type="submission" date="2016-01" db="EMBL/GenBank/DDBJ databases">
        <authorList>
            <person name="Oliw E.H."/>
        </authorList>
    </citation>
    <scope>NUCLEOTIDE SEQUENCE [LARGE SCALE GENOMIC DNA]</scope>
    <source>
        <strain evidence="1 2">DY10</strain>
    </source>
</reference>
<dbReference type="EMBL" id="CP014263">
    <property type="protein sequence ID" value="AQG80980.1"/>
    <property type="molecule type" value="Genomic_DNA"/>
</dbReference>
<evidence type="ECO:0000313" key="2">
    <source>
        <dbReference type="Proteomes" id="UP000187941"/>
    </source>
</evidence>
<dbReference type="AlphaFoldDB" id="A0A1P9X027"/>